<name>A0ACC8XJ28_9FIRM</name>
<comment type="caution">
    <text evidence="1">The sequence shown here is derived from an EMBL/GenBank/DDBJ whole genome shotgun (WGS) entry which is preliminary data.</text>
</comment>
<organism evidence="1 2">
    <name type="scientific">Candidatus Epulonipiscium fishelsonii</name>
    <dbReference type="NCBI Taxonomy" id="77094"/>
    <lineage>
        <taxon>Bacteria</taxon>
        <taxon>Bacillati</taxon>
        <taxon>Bacillota</taxon>
        <taxon>Clostridia</taxon>
        <taxon>Lachnospirales</taxon>
        <taxon>Lachnospiraceae</taxon>
        <taxon>Candidatus Epulonipiscium</taxon>
    </lineage>
</organism>
<evidence type="ECO:0000313" key="2">
    <source>
        <dbReference type="Proteomes" id="UP000188637"/>
    </source>
</evidence>
<gene>
    <name evidence="1" type="ORF">AN640_03890</name>
</gene>
<sequence length="187" mass="22009">MKKLILIGISVMMSTGVVYATETKEIPERGQIKNFSAEELENIKAEREVQRQNKREEFVLKEDMQKGSKMKFSDEERKERVYAKLIELGYTQEELDENAAERKERLLNILSKYNVTEENFDQLQAAKKEGKDNFEEKLDELGLTKEVMKQIREEVQAEGYDLYHEFEKIERSRKTNGMKKLQTSKDA</sequence>
<protein>
    <submittedName>
        <fullName evidence="1">Uncharacterized protein</fullName>
    </submittedName>
</protein>
<reference evidence="1" key="1">
    <citation type="submission" date="2016-08" db="EMBL/GenBank/DDBJ databases">
        <authorList>
            <person name="Ngugi D.K."/>
            <person name="Miyake S."/>
            <person name="Stingl U."/>
        </authorList>
    </citation>
    <scope>NUCLEOTIDE SEQUENCE</scope>
    <source>
        <strain evidence="1">SCG-D08WGA-EpuloA1</strain>
    </source>
</reference>
<dbReference type="EMBL" id="LJHD01000038">
    <property type="protein sequence ID" value="ONI46019.1"/>
    <property type="molecule type" value="Genomic_DNA"/>
</dbReference>
<accession>A0ACC8XJ28</accession>
<keyword evidence="2" id="KW-1185">Reference proteome</keyword>
<dbReference type="Proteomes" id="UP000188637">
    <property type="component" value="Unassembled WGS sequence"/>
</dbReference>
<evidence type="ECO:0000313" key="1">
    <source>
        <dbReference type="EMBL" id="ONI46019.1"/>
    </source>
</evidence>
<proteinExistence type="predicted"/>